<dbReference type="PANTHER" id="PTHR22981:SF7">
    <property type="entry name" value="3-HYDROXYISOBUTYRATE DEHYDROGENASE, MITOCHONDRIAL"/>
    <property type="match status" value="1"/>
</dbReference>
<dbReference type="GO" id="GO:0016054">
    <property type="term" value="P:organic acid catabolic process"/>
    <property type="evidence" value="ECO:0007669"/>
    <property type="project" value="UniProtKB-ARBA"/>
</dbReference>
<dbReference type="EC" id="1.1.1.60" evidence="6"/>
<evidence type="ECO:0000313" key="6">
    <source>
        <dbReference type="EMBL" id="CAA6823987.1"/>
    </source>
</evidence>
<evidence type="ECO:0000256" key="3">
    <source>
        <dbReference type="PIRSR" id="PIRSR000103-1"/>
    </source>
</evidence>
<evidence type="ECO:0000256" key="1">
    <source>
        <dbReference type="ARBA" id="ARBA00023002"/>
    </source>
</evidence>
<dbReference type="Gene3D" id="3.40.50.720">
    <property type="entry name" value="NAD(P)-binding Rossmann-like Domain"/>
    <property type="match status" value="1"/>
</dbReference>
<sequence length="299" mass="31465">MRIAFFGLGNMGNPMAANLISSSQHEVGVFDLDTAKGENLIAAGGQWIDDVPAALAQADIIMTSLPGPKQVGVFAFSPEGVFAHAKTGACWLELSTNNMATCQKILAAANDKGISYLDAPVSGGDEGARAATLTILVGGEKVVFEQYLPVLALLGKTITHLGPSGAGYAAKIAQVILCYLHTVALSEALMLGVKAGVDTSAMLNIIQNSTGRSYVADRYGPPILNGDYDPSFALGLALKDMRLAMELADTLNIKLPMSELVTDIYQQACEHYGTEANHLSAVRLLEESSATPLRATTHL</sequence>
<name>A0A6S6U0Z6_9GAMM</name>
<dbReference type="PANTHER" id="PTHR22981">
    <property type="entry name" value="3-HYDROXYISOBUTYRATE DEHYDROGENASE-RELATED"/>
    <property type="match status" value="1"/>
</dbReference>
<gene>
    <name evidence="6" type="ORF">HELGO_WM17115</name>
</gene>
<dbReference type="PROSITE" id="PS00895">
    <property type="entry name" value="3_HYDROXYISOBUT_DH"/>
    <property type="match status" value="1"/>
</dbReference>
<dbReference type="PIRSF" id="PIRSF000103">
    <property type="entry name" value="HIBADH"/>
    <property type="match status" value="1"/>
</dbReference>
<dbReference type="SUPFAM" id="SSF51735">
    <property type="entry name" value="NAD(P)-binding Rossmann-fold domains"/>
    <property type="match status" value="1"/>
</dbReference>
<dbReference type="InterPro" id="IPR013328">
    <property type="entry name" value="6PGD_dom2"/>
</dbReference>
<dbReference type="GO" id="GO:0050661">
    <property type="term" value="F:NADP binding"/>
    <property type="evidence" value="ECO:0007669"/>
    <property type="project" value="InterPro"/>
</dbReference>
<dbReference type="InterPro" id="IPR029154">
    <property type="entry name" value="HIBADH-like_NADP-bd"/>
</dbReference>
<accession>A0A6S6U0Z6</accession>
<feature type="domain" description="6-phosphogluconate dehydrogenase NADP-binding" evidence="4">
    <location>
        <begin position="2"/>
        <end position="162"/>
    </location>
</feature>
<evidence type="ECO:0000256" key="2">
    <source>
        <dbReference type="ARBA" id="ARBA00023027"/>
    </source>
</evidence>
<proteinExistence type="predicted"/>
<evidence type="ECO:0000259" key="4">
    <source>
        <dbReference type="Pfam" id="PF03446"/>
    </source>
</evidence>
<feature type="active site" evidence="3">
    <location>
        <position position="171"/>
    </location>
</feature>
<dbReference type="GO" id="GO:0051287">
    <property type="term" value="F:NAD binding"/>
    <property type="evidence" value="ECO:0007669"/>
    <property type="project" value="InterPro"/>
</dbReference>
<dbReference type="InterPro" id="IPR036291">
    <property type="entry name" value="NAD(P)-bd_dom_sf"/>
</dbReference>
<dbReference type="InterPro" id="IPR002204">
    <property type="entry name" value="3-OH-isobutyrate_DH-rel_CS"/>
</dbReference>
<dbReference type="EMBL" id="CACVAT010000384">
    <property type="protein sequence ID" value="CAA6823987.1"/>
    <property type="molecule type" value="Genomic_DNA"/>
</dbReference>
<evidence type="ECO:0000259" key="5">
    <source>
        <dbReference type="Pfam" id="PF14833"/>
    </source>
</evidence>
<organism evidence="6">
    <name type="scientific">uncultured Thiotrichaceae bacterium</name>
    <dbReference type="NCBI Taxonomy" id="298394"/>
    <lineage>
        <taxon>Bacteria</taxon>
        <taxon>Pseudomonadati</taxon>
        <taxon>Pseudomonadota</taxon>
        <taxon>Gammaproteobacteria</taxon>
        <taxon>Thiotrichales</taxon>
        <taxon>Thiotrichaceae</taxon>
        <taxon>environmental samples</taxon>
    </lineage>
</organism>
<dbReference type="Pfam" id="PF14833">
    <property type="entry name" value="NAD_binding_11"/>
    <property type="match status" value="1"/>
</dbReference>
<dbReference type="SUPFAM" id="SSF48179">
    <property type="entry name" value="6-phosphogluconate dehydrogenase C-terminal domain-like"/>
    <property type="match status" value="1"/>
</dbReference>
<dbReference type="Pfam" id="PF03446">
    <property type="entry name" value="NAD_binding_2"/>
    <property type="match status" value="1"/>
</dbReference>
<feature type="domain" description="3-hydroxyisobutyrate dehydrogenase-like NAD-binding" evidence="5">
    <location>
        <begin position="165"/>
        <end position="285"/>
    </location>
</feature>
<dbReference type="Gene3D" id="1.10.1040.10">
    <property type="entry name" value="N-(1-d-carboxylethyl)-l-norvaline Dehydrogenase, domain 2"/>
    <property type="match status" value="1"/>
</dbReference>
<keyword evidence="1 6" id="KW-0560">Oxidoreductase</keyword>
<protein>
    <submittedName>
        <fullName evidence="6">2-hydroxy-3-oxopropionate reductase (EC)</fullName>
        <ecNumber evidence="6">1.1.1.60</ecNumber>
    </submittedName>
</protein>
<dbReference type="AlphaFoldDB" id="A0A6S6U0Z6"/>
<dbReference type="InterPro" id="IPR006115">
    <property type="entry name" value="6PGDH_NADP-bd"/>
</dbReference>
<dbReference type="InterPro" id="IPR015815">
    <property type="entry name" value="HIBADH-related"/>
</dbReference>
<reference evidence="6" key="1">
    <citation type="submission" date="2020-01" db="EMBL/GenBank/DDBJ databases">
        <authorList>
            <person name="Meier V. D."/>
            <person name="Meier V D."/>
        </authorList>
    </citation>
    <scope>NUCLEOTIDE SEQUENCE</scope>
    <source>
        <strain evidence="6">HLG_WM_MAG_09</strain>
    </source>
</reference>
<keyword evidence="2" id="KW-0520">NAD</keyword>
<dbReference type="InterPro" id="IPR008927">
    <property type="entry name" value="6-PGluconate_DH-like_C_sf"/>
</dbReference>
<dbReference type="GO" id="GO:0008679">
    <property type="term" value="F:2-hydroxy-3-oxopropionate reductase activity"/>
    <property type="evidence" value="ECO:0007669"/>
    <property type="project" value="UniProtKB-EC"/>
</dbReference>